<reference evidence="3 4" key="1">
    <citation type="submission" date="2019-11" db="EMBL/GenBank/DDBJ databases">
        <authorList>
            <person name="Ay H."/>
        </authorList>
    </citation>
    <scope>NUCLEOTIDE SEQUENCE [LARGE SCALE GENOMIC DNA]</scope>
    <source>
        <strain evidence="3 4">BG9H</strain>
    </source>
</reference>
<evidence type="ECO:0000256" key="1">
    <source>
        <dbReference type="SAM" id="MobiDB-lite"/>
    </source>
</evidence>
<comment type="caution">
    <text evidence="3">The sequence shown here is derived from an EMBL/GenBank/DDBJ whole genome shotgun (WGS) entry which is preliminary data.</text>
</comment>
<accession>A0ABS6YFY9</accession>
<evidence type="ECO:0000313" key="4">
    <source>
        <dbReference type="Proteomes" id="UP001197114"/>
    </source>
</evidence>
<feature type="region of interest" description="Disordered" evidence="1">
    <location>
        <begin position="73"/>
        <end position="99"/>
    </location>
</feature>
<evidence type="ECO:0000256" key="2">
    <source>
        <dbReference type="SAM" id="SignalP"/>
    </source>
</evidence>
<gene>
    <name evidence="3" type="ORF">GKQ77_01885</name>
</gene>
<organism evidence="3 4">
    <name type="scientific">Streptomyces anatolicus</name>
    <dbReference type="NCBI Taxonomy" id="2675858"/>
    <lineage>
        <taxon>Bacteria</taxon>
        <taxon>Bacillati</taxon>
        <taxon>Actinomycetota</taxon>
        <taxon>Actinomycetes</taxon>
        <taxon>Kitasatosporales</taxon>
        <taxon>Streptomycetaceae</taxon>
        <taxon>Streptomyces</taxon>
    </lineage>
</organism>
<proteinExistence type="predicted"/>
<sequence length="199" mass="20018">MFLTHKRATARNRVAPKRAVAPALLAASVFVTGAALTGCSGDSSAASKEKEASPTSAFDRALAYSECMRSNGVPDFPDPQQDTGGVKLTPEGNADPNSEGFKKAVEACQDKAPQGLGGGGGGGGGEAIDSAKVAAWAKCLRKNGVPKFPDPEINGGTMNIDLVGAGVDPQSAAFTKAMQTCQSKYPGGGVMFGPAGGGQ</sequence>
<evidence type="ECO:0000313" key="3">
    <source>
        <dbReference type="EMBL" id="MBW5420321.1"/>
    </source>
</evidence>
<dbReference type="RefSeq" id="WP_219686831.1">
    <property type="nucleotide sequence ID" value="NZ_WMBF01000007.1"/>
</dbReference>
<keyword evidence="4" id="KW-1185">Reference proteome</keyword>
<dbReference type="Proteomes" id="UP001197114">
    <property type="component" value="Unassembled WGS sequence"/>
</dbReference>
<name>A0ABS6YFY9_9ACTN</name>
<keyword evidence="2" id="KW-0732">Signal</keyword>
<feature type="signal peptide" evidence="2">
    <location>
        <begin position="1"/>
        <end position="34"/>
    </location>
</feature>
<protein>
    <recommendedName>
        <fullName evidence="5">Lipoprotein</fullName>
    </recommendedName>
</protein>
<evidence type="ECO:0008006" key="5">
    <source>
        <dbReference type="Google" id="ProtNLM"/>
    </source>
</evidence>
<feature type="chain" id="PRO_5046582887" description="Lipoprotein" evidence="2">
    <location>
        <begin position="35"/>
        <end position="199"/>
    </location>
</feature>
<dbReference type="EMBL" id="WMBF01000007">
    <property type="protein sequence ID" value="MBW5420321.1"/>
    <property type="molecule type" value="Genomic_DNA"/>
</dbReference>